<dbReference type="Gene3D" id="1.10.287.1120">
    <property type="entry name" value="Bipartite methylase S protein"/>
    <property type="match status" value="1"/>
</dbReference>
<dbReference type="Gene3D" id="3.90.220.20">
    <property type="entry name" value="DNA methylase specificity domains"/>
    <property type="match status" value="2"/>
</dbReference>
<name>A0AAX0VQL1_9PSED</name>
<keyword evidence="5" id="KW-0378">Hydrolase</keyword>
<dbReference type="Proteomes" id="UP000234878">
    <property type="component" value="Unassembled WGS sequence"/>
</dbReference>
<gene>
    <name evidence="5" type="ORF">CXG49_23190</name>
    <name evidence="6" type="ORF">CXG53_23650</name>
</gene>
<dbReference type="GO" id="GO:0004519">
    <property type="term" value="F:endonuclease activity"/>
    <property type="evidence" value="ECO:0007669"/>
    <property type="project" value="UniProtKB-KW"/>
</dbReference>
<dbReference type="AlphaFoldDB" id="A0AAX0VQL1"/>
<dbReference type="InterPro" id="IPR044946">
    <property type="entry name" value="Restrct_endonuc_typeI_TRD_sf"/>
</dbReference>
<dbReference type="GO" id="GO:0009307">
    <property type="term" value="P:DNA restriction-modification system"/>
    <property type="evidence" value="ECO:0007669"/>
    <property type="project" value="UniProtKB-KW"/>
</dbReference>
<dbReference type="EMBL" id="PJCQ01000028">
    <property type="protein sequence ID" value="PLV14401.1"/>
    <property type="molecule type" value="Genomic_DNA"/>
</dbReference>
<keyword evidence="5" id="KW-0255">Endonuclease</keyword>
<organism evidence="5 8">
    <name type="scientific">Pseudomonas guariconensis</name>
    <dbReference type="NCBI Taxonomy" id="1288410"/>
    <lineage>
        <taxon>Bacteria</taxon>
        <taxon>Pseudomonadati</taxon>
        <taxon>Pseudomonadota</taxon>
        <taxon>Gammaproteobacteria</taxon>
        <taxon>Pseudomonadales</taxon>
        <taxon>Pseudomonadaceae</taxon>
        <taxon>Pseudomonas</taxon>
    </lineage>
</organism>
<dbReference type="Proteomes" id="UP000234839">
    <property type="component" value="Unassembled WGS sequence"/>
</dbReference>
<comment type="similarity">
    <text evidence="1">Belongs to the type-I restriction system S methylase family.</text>
</comment>
<keyword evidence="2" id="KW-0680">Restriction system</keyword>
<dbReference type="EMBL" id="PJCP01000026">
    <property type="protein sequence ID" value="PLV21692.1"/>
    <property type="molecule type" value="Genomic_DNA"/>
</dbReference>
<evidence type="ECO:0000313" key="7">
    <source>
        <dbReference type="Proteomes" id="UP000234839"/>
    </source>
</evidence>
<keyword evidence="5" id="KW-0540">Nuclease</keyword>
<dbReference type="PANTHER" id="PTHR30408:SF12">
    <property type="entry name" value="TYPE I RESTRICTION ENZYME MJAVIII SPECIFICITY SUBUNIT"/>
    <property type="match status" value="1"/>
</dbReference>
<dbReference type="InterPro" id="IPR000055">
    <property type="entry name" value="Restrct_endonuc_typeI_TRD"/>
</dbReference>
<dbReference type="GO" id="GO:0003677">
    <property type="term" value="F:DNA binding"/>
    <property type="evidence" value="ECO:0007669"/>
    <property type="project" value="UniProtKB-KW"/>
</dbReference>
<evidence type="ECO:0000313" key="6">
    <source>
        <dbReference type="EMBL" id="PLV21692.1"/>
    </source>
</evidence>
<dbReference type="Pfam" id="PF01420">
    <property type="entry name" value="Methylase_S"/>
    <property type="match status" value="1"/>
</dbReference>
<keyword evidence="3" id="KW-0238">DNA-binding</keyword>
<dbReference type="InterPro" id="IPR052021">
    <property type="entry name" value="Type-I_RS_S_subunit"/>
</dbReference>
<evidence type="ECO:0000256" key="3">
    <source>
        <dbReference type="ARBA" id="ARBA00023125"/>
    </source>
</evidence>
<evidence type="ECO:0000313" key="8">
    <source>
        <dbReference type="Proteomes" id="UP000234878"/>
    </source>
</evidence>
<feature type="domain" description="Type I restriction modification DNA specificity" evidence="4">
    <location>
        <begin position="3"/>
        <end position="167"/>
    </location>
</feature>
<evidence type="ECO:0000313" key="5">
    <source>
        <dbReference type="EMBL" id="PLV14401.1"/>
    </source>
</evidence>
<dbReference type="PANTHER" id="PTHR30408">
    <property type="entry name" value="TYPE-1 RESTRICTION ENZYME ECOKI SPECIFICITY PROTEIN"/>
    <property type="match status" value="1"/>
</dbReference>
<dbReference type="SUPFAM" id="SSF116734">
    <property type="entry name" value="DNA methylase specificity domain"/>
    <property type="match status" value="2"/>
</dbReference>
<evidence type="ECO:0000256" key="2">
    <source>
        <dbReference type="ARBA" id="ARBA00022747"/>
    </source>
</evidence>
<comment type="caution">
    <text evidence="5">The sequence shown here is derived from an EMBL/GenBank/DDBJ whole genome shotgun (WGS) entry which is preliminary data.</text>
</comment>
<sequence>MSWPLVKISDFCQTGSGGTPSRDIPEYYEGDIPWIKSGDLKENIVTSATEFISREAIKKSSAKIVSQGAILVAMYGATVGRMALLGIDAATNQAVCNVVPDASKADTKYVYYALLSKVPDFLRSAIGGAQPNISQGLIRSTEIPLPPLPEQKRIAAILDKADAIRRKRQQSSQLADDFLRAVFLDMFGDPVTNPKGWSVKPLSAGIRSISSGWSASGENRPCGAGEKGVLKISAVTSGVFKPEENKAVPIDQIPDGKKLLFPKRGDLLFSRANTRELVAASCIVMTDAEDVFLPDKLWLVETDQNKLLPEFLNYLLWQPRFKERLTSQATGTSGSMLNISKSKFEETDTFFPNMELQGKFKRIYWALQETLDASASSREAGDSLFESLSQKAFSGHL</sequence>
<keyword evidence="7" id="KW-1185">Reference proteome</keyword>
<accession>A0AAX0VQL1</accession>
<reference evidence="7 8" key="1">
    <citation type="submission" date="2017-12" db="EMBL/GenBank/DDBJ databases">
        <title>Detection of the carbapenemase gene blaVIM-5 in members of the Pseudomonas putida group isolated from polluted Nigerian wetlands.</title>
        <authorList>
            <person name="Adelowo O."/>
            <person name="Vollmers J."/>
            <person name="Maeusezahl I."/>
            <person name="Kaster A.-K."/>
            <person name="Mueller J.A."/>
        </authorList>
    </citation>
    <scope>NUCLEOTIDE SEQUENCE [LARGE SCALE GENOMIC DNA]</scope>
    <source>
        <strain evidence="6 7">MR119</strain>
        <strain evidence="5 8">MR144</strain>
    </source>
</reference>
<dbReference type="RefSeq" id="WP_102082553.1">
    <property type="nucleotide sequence ID" value="NZ_PJCP01000026.1"/>
</dbReference>
<dbReference type="CDD" id="cd17515">
    <property type="entry name" value="RMtype1_S_MjaORF132P_Sau1132ORF3780P-TRD1-CR1_like"/>
    <property type="match status" value="1"/>
</dbReference>
<protein>
    <submittedName>
        <fullName evidence="5">Restriction endonuclease subunit S</fullName>
    </submittedName>
</protein>
<proteinExistence type="inferred from homology"/>
<evidence type="ECO:0000256" key="1">
    <source>
        <dbReference type="ARBA" id="ARBA00010923"/>
    </source>
</evidence>
<evidence type="ECO:0000259" key="4">
    <source>
        <dbReference type="Pfam" id="PF01420"/>
    </source>
</evidence>